<proteinExistence type="predicted"/>
<dbReference type="Proteomes" id="UP000549617">
    <property type="component" value="Unassembled WGS sequence"/>
</dbReference>
<gene>
    <name evidence="1" type="ORF">FHS49_003143</name>
</gene>
<dbReference type="EMBL" id="JACIJC010000005">
    <property type="protein sequence ID" value="MBB5687115.1"/>
    <property type="molecule type" value="Genomic_DNA"/>
</dbReference>
<evidence type="ECO:0000313" key="2">
    <source>
        <dbReference type="Proteomes" id="UP000549617"/>
    </source>
</evidence>
<keyword evidence="2" id="KW-1185">Reference proteome</keyword>
<accession>A0A7W9AK25</accession>
<dbReference type="AlphaFoldDB" id="A0A7W9AK25"/>
<organism evidence="1 2">
    <name type="scientific">Sphingobium boeckii</name>
    <dbReference type="NCBI Taxonomy" id="1082345"/>
    <lineage>
        <taxon>Bacteria</taxon>
        <taxon>Pseudomonadati</taxon>
        <taxon>Pseudomonadota</taxon>
        <taxon>Alphaproteobacteria</taxon>
        <taxon>Sphingomonadales</taxon>
        <taxon>Sphingomonadaceae</taxon>
        <taxon>Sphingobium</taxon>
    </lineage>
</organism>
<name>A0A7W9AK25_9SPHN</name>
<evidence type="ECO:0000313" key="1">
    <source>
        <dbReference type="EMBL" id="MBB5687115.1"/>
    </source>
</evidence>
<comment type="caution">
    <text evidence="1">The sequence shown here is derived from an EMBL/GenBank/DDBJ whole genome shotgun (WGS) entry which is preliminary data.</text>
</comment>
<protein>
    <submittedName>
        <fullName evidence="1">Uncharacterized protein</fullName>
    </submittedName>
</protein>
<dbReference type="RefSeq" id="WP_184020279.1">
    <property type="nucleotide sequence ID" value="NZ_JACIJC010000005.1"/>
</dbReference>
<reference evidence="1 2" key="1">
    <citation type="submission" date="2020-08" db="EMBL/GenBank/DDBJ databases">
        <title>Genomic Encyclopedia of Type Strains, Phase IV (KMG-IV): sequencing the most valuable type-strain genomes for metagenomic binning, comparative biology and taxonomic classification.</title>
        <authorList>
            <person name="Goeker M."/>
        </authorList>
    </citation>
    <scope>NUCLEOTIDE SEQUENCE [LARGE SCALE GENOMIC DNA]</scope>
    <source>
        <strain evidence="1 2">DSM 25079</strain>
    </source>
</reference>
<sequence>MRIIRRIALGMFLILTVSILLTVSFSPNVPARSAPTAEQVRNGKMAAMQLRDLRAATATGPTQVRFDNDALDGMMALAANALKMDRINATVKDGLFTGEMSIPFPLGAWINVRADIAGESRGFPALRLKIGRLPLPPSVSRPFAELIRQILRLRGADVPPLDSVVRKTAVKKDVLEAELPPSRGDTLLRQFAGLKTGPVSGKTVAKIYCALTQAQKRQPESNFTVQLRRAFTVAQYAGTEPPEQINRAAFVALAMFVVDERAGELAGGAVKESASCRQPAPLLLLEGRSDLPQHWSLSAAMGAMLGNDISKAMGEWKELSDSLPSGSGFSFADLAADRSGLRMARLASDPDQAVRIRTALQTASSAQILPPEVLALEEGLSEKAFTDHYQTIETRKYQAALARIDAMLDRVGIR</sequence>